<keyword evidence="4 6" id="KW-1133">Transmembrane helix</keyword>
<evidence type="ECO:0000256" key="6">
    <source>
        <dbReference type="SAM" id="Phobius"/>
    </source>
</evidence>
<feature type="transmembrane region" description="Helical" evidence="6">
    <location>
        <begin position="149"/>
        <end position="174"/>
    </location>
</feature>
<gene>
    <name evidence="7" type="primary">CCC1_2</name>
    <name evidence="7" type="ORF">LTR77_004322</name>
</gene>
<dbReference type="GO" id="GO:0012505">
    <property type="term" value="C:endomembrane system"/>
    <property type="evidence" value="ECO:0007669"/>
    <property type="project" value="UniProtKB-SubCell"/>
</dbReference>
<dbReference type="PANTHER" id="PTHR31851">
    <property type="entry name" value="FE(2+)/MN(2+) TRANSPORTER PCL1"/>
    <property type="match status" value="1"/>
</dbReference>
<protein>
    <submittedName>
        <fullName evidence="7">Protein ccc1</fullName>
    </submittedName>
</protein>
<proteinExistence type="inferred from homology"/>
<evidence type="ECO:0000256" key="5">
    <source>
        <dbReference type="ARBA" id="ARBA00023136"/>
    </source>
</evidence>
<feature type="transmembrane region" description="Helical" evidence="6">
    <location>
        <begin position="214"/>
        <end position="235"/>
    </location>
</feature>
<name>A0AAV9PGN2_9PEZI</name>
<evidence type="ECO:0000256" key="3">
    <source>
        <dbReference type="ARBA" id="ARBA00022692"/>
    </source>
</evidence>
<evidence type="ECO:0000256" key="1">
    <source>
        <dbReference type="ARBA" id="ARBA00004127"/>
    </source>
</evidence>
<sequence length="241" mass="26372">MNRSLTVHPEPHKTHGVLVRDSIIGFSDGLTVPFALTAGLSSLGNSKIVILGGIAELFAGSISMGLGAYLASTNDKCHYDSEERRERQEVKDTPEEEEEEIYVIFEKYGISRQESRGVVEGLKACEDHWVQFMMDFELRLDKPSRKYSLLEGLVMGISYFVGGLLPMIPYFIYVDDTNRALNVSIGIAGVVLCIFGIVRARLIGASLKDQVTSAIMTMLLGGIAAGGAYGIVYGINKSHFL</sequence>
<keyword evidence="3 6" id="KW-0812">Transmembrane</keyword>
<dbReference type="RefSeq" id="XP_064660206.1">
    <property type="nucleotide sequence ID" value="XM_064801576.1"/>
</dbReference>
<evidence type="ECO:0000313" key="8">
    <source>
        <dbReference type="Proteomes" id="UP001337655"/>
    </source>
</evidence>
<dbReference type="Proteomes" id="UP001337655">
    <property type="component" value="Unassembled WGS sequence"/>
</dbReference>
<dbReference type="InterPro" id="IPR008217">
    <property type="entry name" value="Ccc1_fam"/>
</dbReference>
<comment type="similarity">
    <text evidence="2">Belongs to the CCC1 family.</text>
</comment>
<dbReference type="Pfam" id="PF01988">
    <property type="entry name" value="VIT1"/>
    <property type="match status" value="1"/>
</dbReference>
<dbReference type="EMBL" id="JAVRRT010000006">
    <property type="protein sequence ID" value="KAK5171178.1"/>
    <property type="molecule type" value="Genomic_DNA"/>
</dbReference>
<organism evidence="7 8">
    <name type="scientific">Saxophila tyrrhenica</name>
    <dbReference type="NCBI Taxonomy" id="1690608"/>
    <lineage>
        <taxon>Eukaryota</taxon>
        <taxon>Fungi</taxon>
        <taxon>Dikarya</taxon>
        <taxon>Ascomycota</taxon>
        <taxon>Pezizomycotina</taxon>
        <taxon>Dothideomycetes</taxon>
        <taxon>Dothideomycetidae</taxon>
        <taxon>Mycosphaerellales</taxon>
        <taxon>Extremaceae</taxon>
        <taxon>Saxophila</taxon>
    </lineage>
</organism>
<evidence type="ECO:0000256" key="4">
    <source>
        <dbReference type="ARBA" id="ARBA00022989"/>
    </source>
</evidence>
<feature type="transmembrane region" description="Helical" evidence="6">
    <location>
        <begin position="48"/>
        <end position="71"/>
    </location>
</feature>
<comment type="subcellular location">
    <subcellularLocation>
        <location evidence="1">Endomembrane system</location>
        <topology evidence="1">Multi-pass membrane protein</topology>
    </subcellularLocation>
</comment>
<dbReference type="GeneID" id="89925668"/>
<evidence type="ECO:0000313" key="7">
    <source>
        <dbReference type="EMBL" id="KAK5171178.1"/>
    </source>
</evidence>
<dbReference type="GO" id="GO:0030026">
    <property type="term" value="P:intracellular manganese ion homeostasis"/>
    <property type="evidence" value="ECO:0007669"/>
    <property type="project" value="InterPro"/>
</dbReference>
<evidence type="ECO:0000256" key="2">
    <source>
        <dbReference type="ARBA" id="ARBA00007049"/>
    </source>
</evidence>
<dbReference type="AlphaFoldDB" id="A0AAV9PGN2"/>
<dbReference type="GO" id="GO:0005384">
    <property type="term" value="F:manganese ion transmembrane transporter activity"/>
    <property type="evidence" value="ECO:0007669"/>
    <property type="project" value="InterPro"/>
</dbReference>
<accession>A0AAV9PGN2</accession>
<reference evidence="7 8" key="1">
    <citation type="submission" date="2023-08" db="EMBL/GenBank/DDBJ databases">
        <title>Black Yeasts Isolated from many extreme environments.</title>
        <authorList>
            <person name="Coleine C."/>
            <person name="Stajich J.E."/>
            <person name="Selbmann L."/>
        </authorList>
    </citation>
    <scope>NUCLEOTIDE SEQUENCE [LARGE SCALE GENOMIC DNA]</scope>
    <source>
        <strain evidence="7 8">CCFEE 5935</strain>
    </source>
</reference>
<keyword evidence="8" id="KW-1185">Reference proteome</keyword>
<keyword evidence="5 6" id="KW-0472">Membrane</keyword>
<feature type="transmembrane region" description="Helical" evidence="6">
    <location>
        <begin position="180"/>
        <end position="202"/>
    </location>
</feature>
<comment type="caution">
    <text evidence="7">The sequence shown here is derived from an EMBL/GenBank/DDBJ whole genome shotgun (WGS) entry which is preliminary data.</text>
</comment>